<evidence type="ECO:0000313" key="4">
    <source>
        <dbReference type="Proteomes" id="UP000057737"/>
    </source>
</evidence>
<dbReference type="InterPro" id="IPR016181">
    <property type="entry name" value="Acyl_CoA_acyltransferase"/>
</dbReference>
<dbReference type="RefSeq" id="WP_066508418.1">
    <property type="nucleotide sequence ID" value="NZ_LNCU01000073.1"/>
</dbReference>
<feature type="domain" description="N-acetyltransferase" evidence="2">
    <location>
        <begin position="18"/>
        <end position="160"/>
    </location>
</feature>
<dbReference type="Proteomes" id="UP000057737">
    <property type="component" value="Unassembled WGS sequence"/>
</dbReference>
<reference evidence="3 4" key="1">
    <citation type="submission" date="2015-11" db="EMBL/GenBank/DDBJ databases">
        <title>Draft Genome Sequence of the Strain BR 10303 (Bradyrhizobium sp.) isolated from nodules of Centrolobium paraense.</title>
        <authorList>
            <person name="Zelli J.E."/>
            <person name="Simoes-Araujo J.L."/>
            <person name="Barauna A.C."/>
            <person name="Silva K."/>
        </authorList>
    </citation>
    <scope>NUCLEOTIDE SEQUENCE [LARGE SCALE GENOMIC DNA]</scope>
    <source>
        <strain evidence="3 4">BR 10303</strain>
    </source>
</reference>
<dbReference type="InterPro" id="IPR000182">
    <property type="entry name" value="GNAT_dom"/>
</dbReference>
<sequence length="207" mass="21804">MTAKRNTPVALIRNAAPFAIRAERASDVVAREALLDACFGENRHARACQRLRDGRAPAAGLSLAAVRQDGRLVGTVRLWHVSAGGRSALMLGPLAVDDDRRGLGVGAALMQRALATAKTRGHVAVILLGDAPYYARFGFSAAKTGELSLPGTFERERLLGLELVEGALDGAWGMIVPTGASLSKAKAPRTASRSRNRKAPLPVPHAA</sequence>
<dbReference type="AlphaFoldDB" id="A0A109JSA8"/>
<proteinExistence type="predicted"/>
<dbReference type="EMBL" id="LNCU01000073">
    <property type="protein sequence ID" value="KWV54043.1"/>
    <property type="molecule type" value="Genomic_DNA"/>
</dbReference>
<comment type="caution">
    <text evidence="3">The sequence shown here is derived from an EMBL/GenBank/DDBJ whole genome shotgun (WGS) entry which is preliminary data.</text>
</comment>
<gene>
    <name evidence="3" type="ORF">AS156_07325</name>
</gene>
<dbReference type="SUPFAM" id="SSF55729">
    <property type="entry name" value="Acyl-CoA N-acyltransferases (Nat)"/>
    <property type="match status" value="1"/>
</dbReference>
<evidence type="ECO:0000256" key="1">
    <source>
        <dbReference type="SAM" id="MobiDB-lite"/>
    </source>
</evidence>
<organism evidence="3 4">
    <name type="scientific">Bradyrhizobium macuxiense</name>
    <dbReference type="NCBI Taxonomy" id="1755647"/>
    <lineage>
        <taxon>Bacteria</taxon>
        <taxon>Pseudomonadati</taxon>
        <taxon>Pseudomonadota</taxon>
        <taxon>Alphaproteobacteria</taxon>
        <taxon>Hyphomicrobiales</taxon>
        <taxon>Nitrobacteraceae</taxon>
        <taxon>Bradyrhizobium</taxon>
    </lineage>
</organism>
<keyword evidence="4" id="KW-1185">Reference proteome</keyword>
<dbReference type="GO" id="GO:0016747">
    <property type="term" value="F:acyltransferase activity, transferring groups other than amino-acyl groups"/>
    <property type="evidence" value="ECO:0007669"/>
    <property type="project" value="InterPro"/>
</dbReference>
<dbReference type="OrthoDB" id="9815099at2"/>
<dbReference type="CDD" id="cd04301">
    <property type="entry name" value="NAT_SF"/>
    <property type="match status" value="1"/>
</dbReference>
<keyword evidence="3" id="KW-0808">Transferase</keyword>
<dbReference type="PROSITE" id="PS51186">
    <property type="entry name" value="GNAT"/>
    <property type="match status" value="1"/>
</dbReference>
<evidence type="ECO:0000259" key="2">
    <source>
        <dbReference type="PROSITE" id="PS51186"/>
    </source>
</evidence>
<feature type="region of interest" description="Disordered" evidence="1">
    <location>
        <begin position="185"/>
        <end position="207"/>
    </location>
</feature>
<protein>
    <submittedName>
        <fullName evidence="3">GCN5 family acetyltransferase</fullName>
    </submittedName>
</protein>
<dbReference type="Pfam" id="PF00583">
    <property type="entry name" value="Acetyltransf_1"/>
    <property type="match status" value="1"/>
</dbReference>
<name>A0A109JSA8_9BRAD</name>
<accession>A0A109JSA8</accession>
<evidence type="ECO:0000313" key="3">
    <source>
        <dbReference type="EMBL" id="KWV54043.1"/>
    </source>
</evidence>
<dbReference type="Gene3D" id="3.40.630.30">
    <property type="match status" value="1"/>
</dbReference>